<proteinExistence type="predicted"/>
<name>A0A3M7L169_AUXPR</name>
<dbReference type="GO" id="GO:0003924">
    <property type="term" value="F:GTPase activity"/>
    <property type="evidence" value="ECO:0007669"/>
    <property type="project" value="InterPro"/>
</dbReference>
<dbReference type="GO" id="GO:0005525">
    <property type="term" value="F:GTP binding"/>
    <property type="evidence" value="ECO:0007669"/>
    <property type="project" value="InterPro"/>
</dbReference>
<dbReference type="PROSITE" id="PS51419">
    <property type="entry name" value="RAB"/>
    <property type="match status" value="1"/>
</dbReference>
<dbReference type="PANTHER" id="PTHR47978">
    <property type="match status" value="1"/>
</dbReference>
<dbReference type="PROSITE" id="PS51421">
    <property type="entry name" value="RAS"/>
    <property type="match status" value="1"/>
</dbReference>
<evidence type="ECO:0008006" key="4">
    <source>
        <dbReference type="Google" id="ProtNLM"/>
    </source>
</evidence>
<protein>
    <recommendedName>
        <fullName evidence="4">Ras-related protein RHN1</fullName>
    </recommendedName>
</protein>
<keyword evidence="1" id="KW-0547">Nucleotide-binding</keyword>
<gene>
    <name evidence="2" type="ORF">APUTEX25_003800</name>
</gene>
<dbReference type="EMBL" id="QOKY01000158">
    <property type="protein sequence ID" value="RMZ55834.1"/>
    <property type="molecule type" value="Genomic_DNA"/>
</dbReference>
<dbReference type="InterPro" id="IPR001806">
    <property type="entry name" value="Small_GTPase"/>
</dbReference>
<dbReference type="Proteomes" id="UP000279271">
    <property type="component" value="Unassembled WGS sequence"/>
</dbReference>
<evidence type="ECO:0000256" key="1">
    <source>
        <dbReference type="ARBA" id="ARBA00022741"/>
    </source>
</evidence>
<feature type="non-terminal residue" evidence="2">
    <location>
        <position position="1"/>
    </location>
</feature>
<dbReference type="SMART" id="SM00176">
    <property type="entry name" value="RAN"/>
    <property type="match status" value="1"/>
</dbReference>
<dbReference type="SMART" id="SM00175">
    <property type="entry name" value="RAB"/>
    <property type="match status" value="1"/>
</dbReference>
<dbReference type="FunFam" id="3.40.50.300:FF:000808">
    <property type="entry name" value="Small GTP-binding protein, putative"/>
    <property type="match status" value="1"/>
</dbReference>
<dbReference type="SMART" id="SM00174">
    <property type="entry name" value="RHO"/>
    <property type="match status" value="1"/>
</dbReference>
<dbReference type="AlphaFoldDB" id="A0A3M7L169"/>
<organism evidence="2 3">
    <name type="scientific">Auxenochlorella protothecoides</name>
    <name type="common">Green microalga</name>
    <name type="synonym">Chlorella protothecoides</name>
    <dbReference type="NCBI Taxonomy" id="3075"/>
    <lineage>
        <taxon>Eukaryota</taxon>
        <taxon>Viridiplantae</taxon>
        <taxon>Chlorophyta</taxon>
        <taxon>core chlorophytes</taxon>
        <taxon>Trebouxiophyceae</taxon>
        <taxon>Chlorellales</taxon>
        <taxon>Chlorellaceae</taxon>
        <taxon>Auxenochlorella</taxon>
    </lineage>
</organism>
<sequence>VQQSKLVLLGEMGSGKTSLVQRFVRGQYFENQESTIGASFFTKTIPEKHVKDTAGQERYHSLAPMYYRGAASAVVVFDTTLASSFERAKKWVHELRQNVANPDLIIALVGNKVDLVDARAVAEADARNYAAETSLLYYESSAKTNVNVVEVFEDIADRLPRAAAAAAPAGIQLDEQPAVAPRRAGCFRISKVIRGEEKGISRNLPRRTLQVPGG</sequence>
<dbReference type="SUPFAM" id="SSF52540">
    <property type="entry name" value="P-loop containing nucleoside triphosphate hydrolases"/>
    <property type="match status" value="1"/>
</dbReference>
<dbReference type="SMART" id="SM00173">
    <property type="entry name" value="RAS"/>
    <property type="match status" value="1"/>
</dbReference>
<dbReference type="PRINTS" id="PR00449">
    <property type="entry name" value="RASTRNSFRMNG"/>
</dbReference>
<dbReference type="InterPro" id="IPR027417">
    <property type="entry name" value="P-loop_NTPase"/>
</dbReference>
<dbReference type="CDD" id="cd01860">
    <property type="entry name" value="Rab5_related"/>
    <property type="match status" value="1"/>
</dbReference>
<reference evidence="3" key="1">
    <citation type="journal article" date="2018" name="Algal Res.">
        <title>Characterization of plant carbon substrate utilization by Auxenochlorella protothecoides.</title>
        <authorList>
            <person name="Vogler B.W."/>
            <person name="Starkenburg S.R."/>
            <person name="Sudasinghe N."/>
            <person name="Schambach J.Y."/>
            <person name="Rollin J.A."/>
            <person name="Pattathil S."/>
            <person name="Barry A.N."/>
        </authorList>
    </citation>
    <scope>NUCLEOTIDE SEQUENCE [LARGE SCALE GENOMIC DNA]</scope>
    <source>
        <strain evidence="3">UTEX 25</strain>
    </source>
</reference>
<dbReference type="Pfam" id="PF00071">
    <property type="entry name" value="Ras"/>
    <property type="match status" value="1"/>
</dbReference>
<accession>A0A3M7L169</accession>
<evidence type="ECO:0000313" key="3">
    <source>
        <dbReference type="Proteomes" id="UP000279271"/>
    </source>
</evidence>
<evidence type="ECO:0000313" key="2">
    <source>
        <dbReference type="EMBL" id="RMZ55834.1"/>
    </source>
</evidence>
<dbReference type="Gene3D" id="3.40.50.300">
    <property type="entry name" value="P-loop containing nucleotide triphosphate hydrolases"/>
    <property type="match status" value="1"/>
</dbReference>
<dbReference type="InterPro" id="IPR005225">
    <property type="entry name" value="Small_GTP-bd"/>
</dbReference>
<dbReference type="NCBIfam" id="TIGR00231">
    <property type="entry name" value="small_GTP"/>
    <property type="match status" value="1"/>
</dbReference>
<comment type="caution">
    <text evidence="2">The sequence shown here is derived from an EMBL/GenBank/DDBJ whole genome shotgun (WGS) entry which is preliminary data.</text>
</comment>